<dbReference type="InterPro" id="IPR001387">
    <property type="entry name" value="Cro/C1-type_HTH"/>
</dbReference>
<keyword evidence="3" id="KW-1185">Reference proteome</keyword>
<dbReference type="PROSITE" id="PS50943">
    <property type="entry name" value="HTH_CROC1"/>
    <property type="match status" value="1"/>
</dbReference>
<protein>
    <recommendedName>
        <fullName evidence="1">HTH cro/C1-type domain-containing protein</fullName>
    </recommendedName>
</protein>
<evidence type="ECO:0000313" key="2">
    <source>
        <dbReference type="EMBL" id="GAA2102149.1"/>
    </source>
</evidence>
<organism evidence="2 3">
    <name type="scientific">Kitasatospora saccharophila</name>
    <dbReference type="NCBI Taxonomy" id="407973"/>
    <lineage>
        <taxon>Bacteria</taxon>
        <taxon>Bacillati</taxon>
        <taxon>Actinomycetota</taxon>
        <taxon>Actinomycetes</taxon>
        <taxon>Kitasatosporales</taxon>
        <taxon>Streptomycetaceae</taxon>
        <taxon>Kitasatospora</taxon>
    </lineage>
</organism>
<evidence type="ECO:0000259" key="1">
    <source>
        <dbReference type="PROSITE" id="PS50943"/>
    </source>
</evidence>
<evidence type="ECO:0000313" key="3">
    <source>
        <dbReference type="Proteomes" id="UP001500897"/>
    </source>
</evidence>
<dbReference type="Gene3D" id="1.10.260.40">
    <property type="entry name" value="lambda repressor-like DNA-binding domains"/>
    <property type="match status" value="1"/>
</dbReference>
<dbReference type="CDD" id="cd00093">
    <property type="entry name" value="HTH_XRE"/>
    <property type="match status" value="1"/>
</dbReference>
<dbReference type="Proteomes" id="UP001500897">
    <property type="component" value="Unassembled WGS sequence"/>
</dbReference>
<dbReference type="SUPFAM" id="SSF48452">
    <property type="entry name" value="TPR-like"/>
    <property type="match status" value="1"/>
</dbReference>
<dbReference type="InterPro" id="IPR010982">
    <property type="entry name" value="Lambda_DNA-bd_dom_sf"/>
</dbReference>
<feature type="domain" description="HTH cro/C1-type" evidence="1">
    <location>
        <begin position="8"/>
        <end position="62"/>
    </location>
</feature>
<dbReference type="EMBL" id="BAAANS010000023">
    <property type="protein sequence ID" value="GAA2102149.1"/>
    <property type="molecule type" value="Genomic_DNA"/>
</dbReference>
<dbReference type="InterPro" id="IPR011990">
    <property type="entry name" value="TPR-like_helical_dom_sf"/>
</dbReference>
<dbReference type="RefSeq" id="WP_344553294.1">
    <property type="nucleotide sequence ID" value="NZ_BAAANS010000023.1"/>
</dbReference>
<accession>A0ABN2X0C3</accession>
<gene>
    <name evidence="2" type="ORF">GCM10009759_36460</name>
</gene>
<reference evidence="2 3" key="1">
    <citation type="journal article" date="2019" name="Int. J. Syst. Evol. Microbiol.">
        <title>The Global Catalogue of Microorganisms (GCM) 10K type strain sequencing project: providing services to taxonomists for standard genome sequencing and annotation.</title>
        <authorList>
            <consortium name="The Broad Institute Genomics Platform"/>
            <consortium name="The Broad Institute Genome Sequencing Center for Infectious Disease"/>
            <person name="Wu L."/>
            <person name="Ma J."/>
        </authorList>
    </citation>
    <scope>NUCLEOTIDE SEQUENCE [LARGE SCALE GENOMIC DNA]</scope>
    <source>
        <strain evidence="2 3">JCM 14559</strain>
    </source>
</reference>
<comment type="caution">
    <text evidence="2">The sequence shown here is derived from an EMBL/GenBank/DDBJ whole genome shotgun (WGS) entry which is preliminary data.</text>
</comment>
<name>A0ABN2X0C3_9ACTN</name>
<proteinExistence type="predicted"/>
<dbReference type="SUPFAM" id="SSF47413">
    <property type="entry name" value="lambda repressor-like DNA-binding domains"/>
    <property type="match status" value="1"/>
</dbReference>
<dbReference type="Pfam" id="PF01381">
    <property type="entry name" value="HTH_3"/>
    <property type="match status" value="1"/>
</dbReference>
<sequence length="458" mass="48934">MVVKRDEFAQRRRAMGFTQEGLAEALTVDRSTVVRWESGRGDPQPFQMPRLALLLQVTAAELVDLLAPVPANVPILPWQTPVALNDAGPGALGAVPDPAGIGSAMMLADGEVRVGCRTSGGRIIFVTMPRRALLRSAAGAAGAAVLPGLATGPEPGPQLVLSPDVHPVENLRQLRKSLVACDNVLGPRQIVASSQEHVRLIQQLRREASGRDRLNLMQVQAEYAEFCSWLFQDGGDHRAAQYWADRAVDWSTSAGDHDLTVYITARKAQLAGDMRESLDAVDLADAAQRIAPPQSRLMALGAVYGAHGHALLGDELACQRAYDQALELVSVPSETGANRGHWLNAAYVEAQRARSWAVLGQYEAAATGFDQAIRALPASFRRDRGVYLARSAGAQLHATGPERAAATASEALSIASGTGSARIFAELASLDGKLQPWSAVAEVAEFREALDSVMLHEV</sequence>
<dbReference type="SMART" id="SM00530">
    <property type="entry name" value="HTH_XRE"/>
    <property type="match status" value="1"/>
</dbReference>